<evidence type="ECO:0000256" key="1">
    <source>
        <dbReference type="ARBA" id="ARBA00004651"/>
    </source>
</evidence>
<dbReference type="PANTHER" id="PTHR33508">
    <property type="entry name" value="UPF0056 MEMBRANE PROTEIN YHCE"/>
    <property type="match status" value="1"/>
</dbReference>
<keyword evidence="9" id="KW-1185">Reference proteome</keyword>
<comment type="caution">
    <text evidence="8">The sequence shown here is derived from an EMBL/GenBank/DDBJ whole genome shotgun (WGS) entry which is preliminary data.</text>
</comment>
<dbReference type="EMBL" id="WAEL01000004">
    <property type="protein sequence ID" value="NID11286.1"/>
    <property type="molecule type" value="Genomic_DNA"/>
</dbReference>
<dbReference type="Proteomes" id="UP000606008">
    <property type="component" value="Unassembled WGS sequence"/>
</dbReference>
<keyword evidence="3" id="KW-1003">Cell membrane</keyword>
<evidence type="ECO:0000256" key="5">
    <source>
        <dbReference type="ARBA" id="ARBA00022989"/>
    </source>
</evidence>
<reference evidence="8" key="1">
    <citation type="submission" date="2024-05" db="EMBL/GenBank/DDBJ databases">
        <authorList>
            <person name="Jung D.-H."/>
        </authorList>
    </citation>
    <scope>NUCLEOTIDE SEQUENCE</scope>
    <source>
        <strain evidence="8">JA-25</strain>
    </source>
</reference>
<dbReference type="PANTHER" id="PTHR33508:SF1">
    <property type="entry name" value="UPF0056 MEMBRANE PROTEIN YHCE"/>
    <property type="match status" value="1"/>
</dbReference>
<feature type="transmembrane region" description="Helical" evidence="7">
    <location>
        <begin position="6"/>
        <end position="30"/>
    </location>
</feature>
<feature type="transmembrane region" description="Helical" evidence="7">
    <location>
        <begin position="170"/>
        <end position="188"/>
    </location>
</feature>
<evidence type="ECO:0000256" key="7">
    <source>
        <dbReference type="RuleBase" id="RU362048"/>
    </source>
</evidence>
<dbReference type="InterPro" id="IPR002771">
    <property type="entry name" value="Multi_antbiot-R_MarC"/>
</dbReference>
<feature type="transmembrane region" description="Helical" evidence="7">
    <location>
        <begin position="73"/>
        <end position="93"/>
    </location>
</feature>
<comment type="similarity">
    <text evidence="2 7">Belongs to the UPF0056 (MarC) family.</text>
</comment>
<keyword evidence="4 7" id="KW-0812">Transmembrane</keyword>
<dbReference type="Pfam" id="PF01914">
    <property type="entry name" value="MarC"/>
    <property type="match status" value="1"/>
</dbReference>
<proteinExistence type="inferred from homology"/>
<organism evidence="8 9">
    <name type="scientific">Fibrivirga algicola</name>
    <dbReference type="NCBI Taxonomy" id="2950420"/>
    <lineage>
        <taxon>Bacteria</taxon>
        <taxon>Pseudomonadati</taxon>
        <taxon>Bacteroidota</taxon>
        <taxon>Cytophagia</taxon>
        <taxon>Cytophagales</taxon>
        <taxon>Spirosomataceae</taxon>
        <taxon>Fibrivirga</taxon>
    </lineage>
</organism>
<evidence type="ECO:0000313" key="8">
    <source>
        <dbReference type="EMBL" id="NID11286.1"/>
    </source>
</evidence>
<feature type="transmembrane region" description="Helical" evidence="7">
    <location>
        <begin position="42"/>
        <end position="61"/>
    </location>
</feature>
<feature type="transmembrane region" description="Helical" evidence="7">
    <location>
        <begin position="131"/>
        <end position="149"/>
    </location>
</feature>
<dbReference type="RefSeq" id="WP_085413289.1">
    <property type="nucleotide sequence ID" value="NZ_WAEL01000004.1"/>
</dbReference>
<sequence length="192" mass="20817">MLVFKEIISVTLILFSVIDILGSLPVLIDLRKKTGKIESERATLVSGVLMVVFLFVGERILKLFGVDVASFAVAGALIIFLIGLEMILGRTIFKSEIESGGATHIVPIAFPLIAGAGTLTTLISLRAEYQTVNILVGIVLNLMLIYVVLRSSEWLEDRIGPGGLDVLRKIFGIILLAIAIKLIKTNLLPTTF</sequence>
<gene>
    <name evidence="8" type="ORF">F7231_14010</name>
</gene>
<feature type="transmembrane region" description="Helical" evidence="7">
    <location>
        <begin position="105"/>
        <end position="125"/>
    </location>
</feature>
<accession>A0ABX0QJ62</accession>
<evidence type="ECO:0000256" key="4">
    <source>
        <dbReference type="ARBA" id="ARBA00022692"/>
    </source>
</evidence>
<evidence type="ECO:0000256" key="2">
    <source>
        <dbReference type="ARBA" id="ARBA00009784"/>
    </source>
</evidence>
<evidence type="ECO:0000256" key="6">
    <source>
        <dbReference type="ARBA" id="ARBA00023136"/>
    </source>
</evidence>
<evidence type="ECO:0000256" key="3">
    <source>
        <dbReference type="ARBA" id="ARBA00022475"/>
    </source>
</evidence>
<name>A0ABX0QJ62_9BACT</name>
<comment type="subcellular location">
    <subcellularLocation>
        <location evidence="1 7">Cell membrane</location>
        <topology evidence="1 7">Multi-pass membrane protein</topology>
    </subcellularLocation>
</comment>
<dbReference type="NCBIfam" id="TIGR00427">
    <property type="entry name" value="NAAT family transporter"/>
    <property type="match status" value="1"/>
</dbReference>
<keyword evidence="5 7" id="KW-1133">Transmembrane helix</keyword>
<protein>
    <recommendedName>
        <fullName evidence="7">UPF0056 membrane protein</fullName>
    </recommendedName>
</protein>
<evidence type="ECO:0000313" key="9">
    <source>
        <dbReference type="Proteomes" id="UP000606008"/>
    </source>
</evidence>
<keyword evidence="6 7" id="KW-0472">Membrane</keyword>